<accession>A0AAP0CYM1</accession>
<feature type="compositionally biased region" description="Pro residues" evidence="3">
    <location>
        <begin position="253"/>
        <end position="263"/>
    </location>
</feature>
<feature type="chain" id="PRO_5042947298" description="Formin-like protein" evidence="5">
    <location>
        <begin position="29"/>
        <end position="842"/>
    </location>
</feature>
<dbReference type="GO" id="GO:0051015">
    <property type="term" value="F:actin filament binding"/>
    <property type="evidence" value="ECO:0007669"/>
    <property type="project" value="InterPro"/>
</dbReference>
<keyword evidence="4" id="KW-1133">Transmembrane helix</keyword>
<feature type="compositionally biased region" description="Pro residues" evidence="3">
    <location>
        <begin position="343"/>
        <end position="361"/>
    </location>
</feature>
<feature type="signal peptide" evidence="5">
    <location>
        <begin position="1"/>
        <end position="28"/>
    </location>
</feature>
<feature type="transmembrane region" description="Helical" evidence="4">
    <location>
        <begin position="83"/>
        <end position="106"/>
    </location>
</feature>
<dbReference type="InterPro" id="IPR015425">
    <property type="entry name" value="FH2_Formin"/>
</dbReference>
<feature type="compositionally biased region" description="Low complexity" evidence="3">
    <location>
        <begin position="264"/>
        <end position="273"/>
    </location>
</feature>
<feature type="compositionally biased region" description="Basic and acidic residues" evidence="3">
    <location>
        <begin position="180"/>
        <end position="202"/>
    </location>
</feature>
<dbReference type="PROSITE" id="PS51444">
    <property type="entry name" value="FH2"/>
    <property type="match status" value="1"/>
</dbReference>
<evidence type="ECO:0000259" key="6">
    <source>
        <dbReference type="PROSITE" id="PS51444"/>
    </source>
</evidence>
<dbReference type="SUPFAM" id="SSF101447">
    <property type="entry name" value="Formin homology 2 domain (FH2 domain)"/>
    <property type="match status" value="2"/>
</dbReference>
<feature type="compositionally biased region" description="Acidic residues" evidence="3">
    <location>
        <begin position="830"/>
        <end position="842"/>
    </location>
</feature>
<dbReference type="Proteomes" id="UP001408789">
    <property type="component" value="Unassembled WGS sequence"/>
</dbReference>
<dbReference type="Gene3D" id="1.20.58.2220">
    <property type="entry name" value="Formin, FH2 domain"/>
    <property type="match status" value="1"/>
</dbReference>
<organism evidence="7 8">
    <name type="scientific">Deinandra increscens subsp. villosa</name>
    <dbReference type="NCBI Taxonomy" id="3103831"/>
    <lineage>
        <taxon>Eukaryota</taxon>
        <taxon>Viridiplantae</taxon>
        <taxon>Streptophyta</taxon>
        <taxon>Embryophyta</taxon>
        <taxon>Tracheophyta</taxon>
        <taxon>Spermatophyta</taxon>
        <taxon>Magnoliopsida</taxon>
        <taxon>eudicotyledons</taxon>
        <taxon>Gunneridae</taxon>
        <taxon>Pentapetalae</taxon>
        <taxon>asterids</taxon>
        <taxon>campanulids</taxon>
        <taxon>Asterales</taxon>
        <taxon>Asteraceae</taxon>
        <taxon>Asteroideae</taxon>
        <taxon>Heliantheae alliance</taxon>
        <taxon>Madieae</taxon>
        <taxon>Madiinae</taxon>
        <taxon>Deinandra</taxon>
    </lineage>
</organism>
<sequence length="842" mass="93045">MVSKIQFPPLFFFFFFLFSSSFLPQSSSQFTPQNIQVFFPFHRHHPPPPPPLPPPPPPLPSTETTTPTPVGTDSPSNSSNKTVVAAVAATAASTLVLSGLLFLLLVKYKRHLKEKEKPVVQGGNGNGSYGTGNTHDPVLLLNNQVTRIEGIRGVIVDEEGLDVLYWRNLDDEDGRKKTIFKKEQPKINENGEDRPISVDHGGRKSGKFDVQIQEVPLLRGKSSGSHVWPSGEENRSQNDSLPVVNQEILMKSQPPPPPPPLPPKTDSLTSSSKSPPPPPPQVMAERKNFLPPPPLLSKTSGLTSSSTKSPPPPLPPPPKFTVERKRFLPPQTPPSKTDSLTSSPPPPPPPQLPPPPPPPLQPKTDSLTLSSKLPPPTPVQLKPLHWEKVNTNVGHPTAWDKMNNGSFRFDGELMEAMFGTVAANRKPPPENNSPTPKTKLKSGPPSQRFILETRKSQNIAIILRSLAVSRQEITDCLIEGKGLDIDTLEKLTNIRLTEEEQQLILNYDQDITRLADAESFLYHILKAVPSAFTRFNAMFFKLNYTSEVSEIKNSLQTLEMACKELKTRGLFLKLLEAVLKAGNRMNVGTSRGNAQAFNLNSLLKLSDVKSIDGKTTLLHFVVEEVVRLEGKRCMINRNHSFRNSTVSLTRDTSGTKDYIMLGLPIVGGVSSEFSNVKKAAEIDYDILLKSCSGLSDHLGEIKKTARECNIDGEGRGFVREIERFVERGEHEIQILMEDQERAIGLVKKTNEYYQAGASNDKGKKLFQLFVIVKAFLEMVDKACVDITIKLQKRKNGCGTGGEEAETVVPKRPTMKFPVLPPNFISSSSSDSDEDEDNDLELS</sequence>
<dbReference type="EMBL" id="JBCNJP010000017">
    <property type="protein sequence ID" value="KAK9064521.1"/>
    <property type="molecule type" value="Genomic_DNA"/>
</dbReference>
<dbReference type="PANTHER" id="PTHR23213:SF354">
    <property type="entry name" value="FORMIN-LIKE PROTEIN 4"/>
    <property type="match status" value="1"/>
</dbReference>
<keyword evidence="4" id="KW-0812">Transmembrane</keyword>
<dbReference type="InterPro" id="IPR042201">
    <property type="entry name" value="FH2_Formin_sf"/>
</dbReference>
<keyword evidence="8" id="KW-1185">Reference proteome</keyword>
<evidence type="ECO:0000313" key="8">
    <source>
        <dbReference type="Proteomes" id="UP001408789"/>
    </source>
</evidence>
<dbReference type="AlphaFoldDB" id="A0AAP0CYM1"/>
<keyword evidence="5" id="KW-0732">Signal</keyword>
<feature type="region of interest" description="Disordered" evidence="3">
    <location>
        <begin position="180"/>
        <end position="384"/>
    </location>
</feature>
<evidence type="ECO:0000256" key="2">
    <source>
        <dbReference type="RuleBase" id="RU361260"/>
    </source>
</evidence>
<feature type="compositionally biased region" description="Low complexity" evidence="3">
    <location>
        <begin position="296"/>
        <end position="308"/>
    </location>
</feature>
<dbReference type="Pfam" id="PF02181">
    <property type="entry name" value="FH2"/>
    <property type="match status" value="1"/>
</dbReference>
<comment type="caution">
    <text evidence="7">The sequence shown here is derived from an EMBL/GenBank/DDBJ whole genome shotgun (WGS) entry which is preliminary data.</text>
</comment>
<feature type="region of interest" description="Disordered" evidence="3">
    <location>
        <begin position="422"/>
        <end position="445"/>
    </location>
</feature>
<evidence type="ECO:0000256" key="4">
    <source>
        <dbReference type="SAM" id="Phobius"/>
    </source>
</evidence>
<evidence type="ECO:0000256" key="5">
    <source>
        <dbReference type="SAM" id="SignalP"/>
    </source>
</evidence>
<evidence type="ECO:0000256" key="3">
    <source>
        <dbReference type="SAM" id="MobiDB-lite"/>
    </source>
</evidence>
<dbReference type="GO" id="GO:0045010">
    <property type="term" value="P:actin nucleation"/>
    <property type="evidence" value="ECO:0007669"/>
    <property type="project" value="InterPro"/>
</dbReference>
<name>A0AAP0CYM1_9ASTR</name>
<gene>
    <name evidence="7" type="ORF">SSX86_015903</name>
</gene>
<feature type="region of interest" description="Disordered" evidence="3">
    <location>
        <begin position="798"/>
        <end position="842"/>
    </location>
</feature>
<keyword evidence="4" id="KW-0472">Membrane</keyword>
<feature type="domain" description="FH2" evidence="6">
    <location>
        <begin position="371"/>
        <end position="805"/>
    </location>
</feature>
<protein>
    <recommendedName>
        <fullName evidence="2">Formin-like protein</fullName>
    </recommendedName>
</protein>
<feature type="compositionally biased region" description="Pro residues" evidence="3">
    <location>
        <begin position="309"/>
        <end position="319"/>
    </location>
</feature>
<feature type="compositionally biased region" description="Low complexity" evidence="3">
    <location>
        <begin position="362"/>
        <end position="372"/>
    </location>
</feature>
<reference evidence="7 8" key="1">
    <citation type="submission" date="2024-04" db="EMBL/GenBank/DDBJ databases">
        <title>The reference genome of an endangered Asteraceae, Deinandra increscens subsp. villosa, native to the Central Coast of California.</title>
        <authorList>
            <person name="Guilliams M."/>
            <person name="Hasenstab-Lehman K."/>
            <person name="Meyer R."/>
            <person name="Mcevoy S."/>
        </authorList>
    </citation>
    <scope>NUCLEOTIDE SEQUENCE [LARGE SCALE GENOMIC DNA]</scope>
    <source>
        <tissue evidence="7">Leaf</tissue>
    </source>
</reference>
<dbReference type="SMART" id="SM00498">
    <property type="entry name" value="FH2"/>
    <property type="match status" value="1"/>
</dbReference>
<evidence type="ECO:0000313" key="7">
    <source>
        <dbReference type="EMBL" id="KAK9064521.1"/>
    </source>
</evidence>
<dbReference type="PANTHER" id="PTHR23213">
    <property type="entry name" value="FORMIN-RELATED"/>
    <property type="match status" value="1"/>
</dbReference>
<feature type="compositionally biased region" description="Pro residues" evidence="3">
    <location>
        <begin position="47"/>
        <end position="60"/>
    </location>
</feature>
<dbReference type="InterPro" id="IPR027643">
    <property type="entry name" value="Formin-like_plant"/>
</dbReference>
<evidence type="ECO:0000256" key="1">
    <source>
        <dbReference type="ARBA" id="ARBA00025793"/>
    </source>
</evidence>
<comment type="similarity">
    <text evidence="1">Belongs to the formin-like family. Class-I subfamily.</text>
</comment>
<proteinExistence type="inferred from homology"/>
<feature type="region of interest" description="Disordered" evidence="3">
    <location>
        <begin position="41"/>
        <end position="79"/>
    </location>
</feature>